<comment type="caution">
    <text evidence="1">The sequence shown here is derived from an EMBL/GenBank/DDBJ whole genome shotgun (WGS) entry which is preliminary data.</text>
</comment>
<evidence type="ECO:0000313" key="1">
    <source>
        <dbReference type="EMBL" id="KAK7093120.1"/>
    </source>
</evidence>
<accession>A0AAN9ATM1</accession>
<reference evidence="1 2" key="1">
    <citation type="submission" date="2024-02" db="EMBL/GenBank/DDBJ databases">
        <title>Chromosome-scale genome assembly of the rough periwinkle Littorina saxatilis.</title>
        <authorList>
            <person name="De Jode A."/>
            <person name="Faria R."/>
            <person name="Formenti G."/>
            <person name="Sims Y."/>
            <person name="Smith T.P."/>
            <person name="Tracey A."/>
            <person name="Wood J.M.D."/>
            <person name="Zagrodzka Z.B."/>
            <person name="Johannesson K."/>
            <person name="Butlin R.K."/>
            <person name="Leder E.H."/>
        </authorList>
    </citation>
    <scope>NUCLEOTIDE SEQUENCE [LARGE SCALE GENOMIC DNA]</scope>
    <source>
        <strain evidence="1">Snail1</strain>
        <tissue evidence="1">Muscle</tissue>
    </source>
</reference>
<gene>
    <name evidence="1" type="ORF">V1264_008768</name>
</gene>
<proteinExistence type="predicted"/>
<evidence type="ECO:0000313" key="2">
    <source>
        <dbReference type="Proteomes" id="UP001374579"/>
    </source>
</evidence>
<sequence length="55" mass="6140">MVEADFSPMESEPDMQVAMDSLMQELIDEVTLGLCFEVHRSCKTGAFFVADPDPE</sequence>
<dbReference type="Proteomes" id="UP001374579">
    <property type="component" value="Unassembled WGS sequence"/>
</dbReference>
<dbReference type="EMBL" id="JBAMIC010000021">
    <property type="protein sequence ID" value="KAK7093120.1"/>
    <property type="molecule type" value="Genomic_DNA"/>
</dbReference>
<keyword evidence="2" id="KW-1185">Reference proteome</keyword>
<dbReference type="AlphaFoldDB" id="A0AAN9ATM1"/>
<organism evidence="1 2">
    <name type="scientific">Littorina saxatilis</name>
    <dbReference type="NCBI Taxonomy" id="31220"/>
    <lineage>
        <taxon>Eukaryota</taxon>
        <taxon>Metazoa</taxon>
        <taxon>Spiralia</taxon>
        <taxon>Lophotrochozoa</taxon>
        <taxon>Mollusca</taxon>
        <taxon>Gastropoda</taxon>
        <taxon>Caenogastropoda</taxon>
        <taxon>Littorinimorpha</taxon>
        <taxon>Littorinoidea</taxon>
        <taxon>Littorinidae</taxon>
        <taxon>Littorina</taxon>
    </lineage>
</organism>
<name>A0AAN9ATM1_9CAEN</name>
<protein>
    <submittedName>
        <fullName evidence="1">Uncharacterized protein</fullName>
    </submittedName>
</protein>